<sequence length="232" mass="27134">MELSPYYEKKIECLCCKKTFPTYKVRSKSIKVDHTDTDFCPIYSDSNVNALFYNIFVCEHCGFSFTEDFSKYFAPGTREVIEEQITKKWVPRSFNGERTIDQAIESYKLAFVSGMLKKEKAVSLAGLALRIGWLYRSLKNEQENRFIKIARDQYIESFSTEDYKGTQMSDTRIMYMIAELSRRIGDLDDATRFFSKVIESQRIDGGEAKLVDLAKEQWQLVREQREKERSAI</sequence>
<dbReference type="RefSeq" id="WP_126294250.1">
    <property type="nucleotide sequence ID" value="NZ_RXNR01000023.1"/>
</dbReference>
<comment type="caution">
    <text evidence="1">The sequence shown here is derived from an EMBL/GenBank/DDBJ whole genome shotgun (WGS) entry which is preliminary data.</text>
</comment>
<evidence type="ECO:0000313" key="1">
    <source>
        <dbReference type="EMBL" id="RTQ93076.1"/>
    </source>
</evidence>
<evidence type="ECO:0000313" key="2">
    <source>
        <dbReference type="Proteomes" id="UP000276349"/>
    </source>
</evidence>
<organism evidence="1 2">
    <name type="scientific">Lysinibacillus telephonicus</name>
    <dbReference type="NCBI Taxonomy" id="1714840"/>
    <lineage>
        <taxon>Bacteria</taxon>
        <taxon>Bacillati</taxon>
        <taxon>Bacillota</taxon>
        <taxon>Bacilli</taxon>
        <taxon>Bacillales</taxon>
        <taxon>Bacillaceae</taxon>
        <taxon>Lysinibacillus</taxon>
    </lineage>
</organism>
<dbReference type="OrthoDB" id="9780343at2"/>
<dbReference type="Pfam" id="PF09986">
    <property type="entry name" value="DUF2225"/>
    <property type="match status" value="1"/>
</dbReference>
<dbReference type="AlphaFoldDB" id="A0A431URY7"/>
<protein>
    <submittedName>
        <fullName evidence="1">DUF2225 domain-containing protein</fullName>
    </submittedName>
</protein>
<dbReference type="EMBL" id="RXNR01000023">
    <property type="protein sequence ID" value="RTQ93076.1"/>
    <property type="molecule type" value="Genomic_DNA"/>
</dbReference>
<name>A0A431URY7_9BACI</name>
<accession>A0A431URY7</accession>
<gene>
    <name evidence="1" type="ORF">EKG35_09675</name>
</gene>
<reference evidence="1 2" key="1">
    <citation type="submission" date="2018-12" db="EMBL/GenBank/DDBJ databases">
        <authorList>
            <person name="Yu L."/>
        </authorList>
    </citation>
    <scope>NUCLEOTIDE SEQUENCE [LARGE SCALE GENOMIC DNA]</scope>
    <source>
        <strain evidence="1 2">S5H2222</strain>
    </source>
</reference>
<proteinExistence type="predicted"/>
<dbReference type="InterPro" id="IPR018708">
    <property type="entry name" value="DUF2225"/>
</dbReference>
<dbReference type="Proteomes" id="UP000276349">
    <property type="component" value="Unassembled WGS sequence"/>
</dbReference>
<keyword evidence="2" id="KW-1185">Reference proteome</keyword>